<protein>
    <submittedName>
        <fullName evidence="2">Uncharacterized protein</fullName>
    </submittedName>
</protein>
<name>B6XW00_9BIFI</name>
<gene>
    <name evidence="2" type="ORF">BIFCAT_01284</name>
</gene>
<reference evidence="2 3" key="1">
    <citation type="submission" date="2008-10" db="EMBL/GenBank/DDBJ databases">
        <title>Draft genome sequence of Bifidobacterium catenulatum (DSM 16992).</title>
        <authorList>
            <person name="Sudarsanam P."/>
            <person name="Ley R."/>
            <person name="Guruge J."/>
            <person name="Turnbaugh P.J."/>
            <person name="Mahowald M."/>
            <person name="Liep D."/>
            <person name="Gordon J."/>
        </authorList>
    </citation>
    <scope>NUCLEOTIDE SEQUENCE [LARGE SCALE GENOMIC DNA]</scope>
    <source>
        <strain evidence="2 3">DSM 16992</strain>
    </source>
</reference>
<evidence type="ECO:0000256" key="1">
    <source>
        <dbReference type="SAM" id="Phobius"/>
    </source>
</evidence>
<dbReference type="AlphaFoldDB" id="B6XW00"/>
<proteinExistence type="predicted"/>
<dbReference type="EMBL" id="ABXY01000017">
    <property type="protein sequence ID" value="EEB21194.1"/>
    <property type="molecule type" value="Genomic_DNA"/>
</dbReference>
<keyword evidence="1" id="KW-0472">Membrane</keyword>
<keyword evidence="1" id="KW-0812">Transmembrane</keyword>
<organism evidence="2 3">
    <name type="scientific">Bifidobacterium catenulatum DSM 16992 = JCM 1194 = LMG 11043</name>
    <dbReference type="NCBI Taxonomy" id="566552"/>
    <lineage>
        <taxon>Bacteria</taxon>
        <taxon>Bacillati</taxon>
        <taxon>Actinomycetota</taxon>
        <taxon>Actinomycetes</taxon>
        <taxon>Bifidobacteriales</taxon>
        <taxon>Bifidobacteriaceae</taxon>
        <taxon>Bifidobacterium</taxon>
    </lineage>
</organism>
<sequence>MRGHHGMAKSNTCFSILTLDFGRTMVVIFIVIYGVCCSFR</sequence>
<evidence type="ECO:0000313" key="3">
    <source>
        <dbReference type="Proteomes" id="UP000003882"/>
    </source>
</evidence>
<feature type="transmembrane region" description="Helical" evidence="1">
    <location>
        <begin position="12"/>
        <end position="35"/>
    </location>
</feature>
<evidence type="ECO:0000313" key="2">
    <source>
        <dbReference type="EMBL" id="EEB21194.1"/>
    </source>
</evidence>
<comment type="caution">
    <text evidence="2">The sequence shown here is derived from an EMBL/GenBank/DDBJ whole genome shotgun (WGS) entry which is preliminary data.</text>
</comment>
<accession>B6XW00</accession>
<reference evidence="2 3" key="2">
    <citation type="submission" date="2008-10" db="EMBL/GenBank/DDBJ databases">
        <authorList>
            <person name="Fulton L."/>
            <person name="Clifton S."/>
            <person name="Fulton B."/>
            <person name="Xu J."/>
            <person name="Minx P."/>
            <person name="Pepin K.H."/>
            <person name="Johnson M."/>
            <person name="Bhonagiri V."/>
            <person name="Nash W.E."/>
            <person name="Mardis E.R."/>
            <person name="Wilson R.K."/>
        </authorList>
    </citation>
    <scope>NUCLEOTIDE SEQUENCE [LARGE SCALE GENOMIC DNA]</scope>
    <source>
        <strain evidence="2 3">DSM 16992</strain>
    </source>
</reference>
<dbReference type="Proteomes" id="UP000003882">
    <property type="component" value="Unassembled WGS sequence"/>
</dbReference>
<keyword evidence="1" id="KW-1133">Transmembrane helix</keyword>